<evidence type="ECO:0000256" key="7">
    <source>
        <dbReference type="ARBA" id="ARBA00018638"/>
    </source>
</evidence>
<proteinExistence type="inferred from homology"/>
<evidence type="ECO:0000256" key="18">
    <source>
        <dbReference type="ARBA" id="ARBA00022989"/>
    </source>
</evidence>
<evidence type="ECO:0000256" key="15">
    <source>
        <dbReference type="ARBA" id="ARBA00022960"/>
    </source>
</evidence>
<evidence type="ECO:0000256" key="24">
    <source>
        <dbReference type="ARBA" id="ARBA00044770"/>
    </source>
</evidence>
<comment type="similarity">
    <text evidence="4">In the C-terminal section; belongs to the transpeptidase family.</text>
</comment>
<dbReference type="EC" id="3.4.16.4" evidence="6"/>
<evidence type="ECO:0000256" key="17">
    <source>
        <dbReference type="ARBA" id="ARBA00022984"/>
    </source>
</evidence>
<evidence type="ECO:0000256" key="1">
    <source>
        <dbReference type="ARBA" id="ARBA00002624"/>
    </source>
</evidence>
<evidence type="ECO:0000256" key="20">
    <source>
        <dbReference type="ARBA" id="ARBA00023251"/>
    </source>
</evidence>
<dbReference type="UniPathway" id="UPA00219"/>
<dbReference type="GO" id="GO:0008360">
    <property type="term" value="P:regulation of cell shape"/>
    <property type="evidence" value="ECO:0007669"/>
    <property type="project" value="UniProtKB-KW"/>
</dbReference>
<dbReference type="PANTHER" id="PTHR32282:SF27">
    <property type="entry name" value="PENICILLIN-BINDING PROTEIN 1A"/>
    <property type="match status" value="1"/>
</dbReference>
<dbReference type="EMBL" id="RBWE01000001">
    <property type="protein sequence ID" value="RKO67137.1"/>
    <property type="molecule type" value="Genomic_DNA"/>
</dbReference>
<dbReference type="GO" id="GO:0046677">
    <property type="term" value="P:response to antibiotic"/>
    <property type="evidence" value="ECO:0007669"/>
    <property type="project" value="UniProtKB-KW"/>
</dbReference>
<comment type="subcellular location">
    <subcellularLocation>
        <location evidence="2">Cell membrane</location>
        <topology evidence="2">Single-pass type II membrane protein</topology>
    </subcellularLocation>
</comment>
<sequence length="668" mass="73803">MKKMLLLLLIVAGLLAGCTSLALPPELPTPSKVFDAQGRLIATLSPQKRIPVPLKDISPNMQQAIVAIEDARFYQHHGIDPVGLLRALYHNIRAGKIVEGGSTITQQLAKNMFLGPERTARRKIKELWLTIQLERRYSKQEILQMYLNQIYFGQGAYGIEMAARTYFDKSARELDLGESAMLAGIVRAPSLYNPATNLNGARERQSLVLQRMVELGMITPEEAREARQKPLHPQNRLAGQTRAAYFVAEIVKYLQEKFPDQPDLAYTGGLHIHTTLDLDVQEAAEKTFQENFAQQDPALEGALVAYDPRTGHVKAMIGGKDFSRSQFNRALARNQPGSAFKPFLYAAAIDRGYTAATTLECKPVSYEIPGQPPYQPRDFNGGYHNRPFTLKEALYTSDNVVAVELNNRLGPQTLVAYARRMGIESPLRPYLSLALGTSEVTPLEMVRAYGPLANGGVLARPFLITKILDQKGRVLEENSPQLQQVLDPKTAYIVTDMLKGVLQPGGTAAAAGALLDRPAAGKTGTTAHFRDAWFVGYTPQLVTAVYIGYDDKSRSVGATGGQLAAPLWAKFMAAALRDEPEDDFPVPEDIIFVDICADDGLRATPFSSRVIKAAFVKGTEPTLPSFWGSTTPWGLKLRDLLQQDVNFLPEELWKTLKDLDPGMEKKNH</sequence>
<evidence type="ECO:0000256" key="3">
    <source>
        <dbReference type="ARBA" id="ARBA00004752"/>
    </source>
</evidence>
<dbReference type="GO" id="GO:0006508">
    <property type="term" value="P:proteolysis"/>
    <property type="evidence" value="ECO:0007669"/>
    <property type="project" value="UniProtKB-KW"/>
</dbReference>
<gene>
    <name evidence="30" type="ORF">D7024_09355</name>
</gene>
<keyword evidence="16" id="KW-0735">Signal-anchor</keyword>
<dbReference type="GO" id="GO:0005886">
    <property type="term" value="C:plasma membrane"/>
    <property type="evidence" value="ECO:0007669"/>
    <property type="project" value="UniProtKB-SubCell"/>
</dbReference>
<keyword evidence="13" id="KW-0812">Transmembrane</keyword>
<dbReference type="GO" id="GO:0009002">
    <property type="term" value="F:serine-type D-Ala-D-Ala carboxypeptidase activity"/>
    <property type="evidence" value="ECO:0007669"/>
    <property type="project" value="UniProtKB-EC"/>
</dbReference>
<dbReference type="Gene3D" id="1.10.3810.10">
    <property type="entry name" value="Biosynthetic peptidoglycan transglycosylase-like"/>
    <property type="match status" value="1"/>
</dbReference>
<dbReference type="GO" id="GO:0030288">
    <property type="term" value="C:outer membrane-bounded periplasmic space"/>
    <property type="evidence" value="ECO:0007669"/>
    <property type="project" value="TreeGrafter"/>
</dbReference>
<evidence type="ECO:0000256" key="23">
    <source>
        <dbReference type="ARBA" id="ARBA00034000"/>
    </source>
</evidence>
<dbReference type="Gene3D" id="3.40.710.10">
    <property type="entry name" value="DD-peptidase/beta-lactamase superfamily"/>
    <property type="match status" value="1"/>
</dbReference>
<keyword evidence="20" id="KW-0046">Antibiotic resistance</keyword>
<keyword evidence="22" id="KW-0961">Cell wall biogenesis/degradation</keyword>
<dbReference type="GO" id="GO:0008955">
    <property type="term" value="F:peptidoglycan glycosyltransferase activity"/>
    <property type="evidence" value="ECO:0007669"/>
    <property type="project" value="UniProtKB-EC"/>
</dbReference>
<organism evidence="30 31">
    <name type="scientific">Desulfofundulus salinus</name>
    <dbReference type="NCBI Taxonomy" id="2419843"/>
    <lineage>
        <taxon>Bacteria</taxon>
        <taxon>Bacillati</taxon>
        <taxon>Bacillota</taxon>
        <taxon>Clostridia</taxon>
        <taxon>Eubacteriales</taxon>
        <taxon>Peptococcaceae</taxon>
        <taxon>Desulfofundulus</taxon>
    </lineage>
</organism>
<dbReference type="PROSITE" id="PS51257">
    <property type="entry name" value="PROKAR_LIPOPROTEIN"/>
    <property type="match status" value="1"/>
</dbReference>
<protein>
    <recommendedName>
        <fullName evidence="7">Penicillin-binding protein 1A</fullName>
        <ecNumber evidence="24">2.4.99.28</ecNumber>
        <ecNumber evidence="6">3.4.16.4</ecNumber>
    </recommendedName>
</protein>
<comment type="catalytic activity">
    <reaction evidence="25">
        <text>[GlcNAc-(1-&gt;4)-Mur2Ac(oyl-L-Ala-gamma-D-Glu-L-Lys-D-Ala-D-Ala)](n)-di-trans,octa-cis-undecaprenyl diphosphate + beta-D-GlcNAc-(1-&gt;4)-Mur2Ac(oyl-L-Ala-gamma-D-Glu-L-Lys-D-Ala-D-Ala)-di-trans,octa-cis-undecaprenyl diphosphate = [GlcNAc-(1-&gt;4)-Mur2Ac(oyl-L-Ala-gamma-D-Glu-L-Lys-D-Ala-D-Ala)](n+1)-di-trans,octa-cis-undecaprenyl diphosphate + di-trans,octa-cis-undecaprenyl diphosphate + H(+)</text>
        <dbReference type="Rhea" id="RHEA:23708"/>
        <dbReference type="Rhea" id="RHEA-COMP:9602"/>
        <dbReference type="Rhea" id="RHEA-COMP:9603"/>
        <dbReference type="ChEBI" id="CHEBI:15378"/>
        <dbReference type="ChEBI" id="CHEBI:58405"/>
        <dbReference type="ChEBI" id="CHEBI:60033"/>
        <dbReference type="ChEBI" id="CHEBI:78435"/>
        <dbReference type="EC" id="2.4.99.28"/>
    </reaction>
</comment>
<dbReference type="SUPFAM" id="SSF53955">
    <property type="entry name" value="Lysozyme-like"/>
    <property type="match status" value="1"/>
</dbReference>
<evidence type="ECO:0000259" key="28">
    <source>
        <dbReference type="Pfam" id="PF00905"/>
    </source>
</evidence>
<evidence type="ECO:0000256" key="16">
    <source>
        <dbReference type="ARBA" id="ARBA00022968"/>
    </source>
</evidence>
<evidence type="ECO:0000256" key="8">
    <source>
        <dbReference type="ARBA" id="ARBA00022475"/>
    </source>
</evidence>
<reference evidence="30 31" key="1">
    <citation type="submission" date="2018-10" db="EMBL/GenBank/DDBJ databases">
        <authorList>
            <person name="Grouzdev D.S."/>
            <person name="Krutkina M.S."/>
            <person name="Tourova T.P."/>
            <person name="Nazina T.N."/>
        </authorList>
    </citation>
    <scope>NUCLEOTIDE SEQUENCE [LARGE SCALE GENOMIC DNA]</scope>
    <source>
        <strain evidence="30 31">435</strain>
    </source>
</reference>
<evidence type="ECO:0000256" key="5">
    <source>
        <dbReference type="ARBA" id="ARBA00007739"/>
    </source>
</evidence>
<keyword evidence="17" id="KW-0573">Peptidoglycan synthesis</keyword>
<dbReference type="RefSeq" id="WP_121451551.1">
    <property type="nucleotide sequence ID" value="NZ_RBWE01000001.1"/>
</dbReference>
<feature type="domain" description="Glycosyl transferase family 51" evidence="29">
    <location>
        <begin position="38"/>
        <end position="212"/>
    </location>
</feature>
<dbReference type="InterPro" id="IPR001264">
    <property type="entry name" value="Glyco_trans_51"/>
</dbReference>
<keyword evidence="9" id="KW-0121">Carboxypeptidase</keyword>
<keyword evidence="18" id="KW-1133">Transmembrane helix</keyword>
<name>A0A494X1R5_9FIRM</name>
<dbReference type="InterPro" id="IPR023346">
    <property type="entry name" value="Lysozyme-like_dom_sf"/>
</dbReference>
<evidence type="ECO:0000256" key="19">
    <source>
        <dbReference type="ARBA" id="ARBA00023136"/>
    </source>
</evidence>
<evidence type="ECO:0000256" key="6">
    <source>
        <dbReference type="ARBA" id="ARBA00012448"/>
    </source>
</evidence>
<evidence type="ECO:0000256" key="2">
    <source>
        <dbReference type="ARBA" id="ARBA00004401"/>
    </source>
</evidence>
<dbReference type="InterPro" id="IPR036950">
    <property type="entry name" value="PBP_transglycosylase"/>
</dbReference>
<dbReference type="Pfam" id="PF00905">
    <property type="entry name" value="Transpeptidase"/>
    <property type="match status" value="1"/>
</dbReference>
<feature type="signal peptide" evidence="27">
    <location>
        <begin position="1"/>
        <end position="22"/>
    </location>
</feature>
<feature type="domain" description="Penicillin-binding protein transpeptidase" evidence="28">
    <location>
        <begin position="301"/>
        <end position="572"/>
    </location>
</feature>
<dbReference type="InterPro" id="IPR050396">
    <property type="entry name" value="Glycosyltr_51/Transpeptidase"/>
</dbReference>
<dbReference type="GO" id="GO:0009252">
    <property type="term" value="P:peptidoglycan biosynthetic process"/>
    <property type="evidence" value="ECO:0007669"/>
    <property type="project" value="UniProtKB-UniPathway"/>
</dbReference>
<evidence type="ECO:0000256" key="14">
    <source>
        <dbReference type="ARBA" id="ARBA00022801"/>
    </source>
</evidence>
<evidence type="ECO:0000256" key="13">
    <source>
        <dbReference type="ARBA" id="ARBA00022692"/>
    </source>
</evidence>
<dbReference type="OrthoDB" id="9766909at2"/>
<evidence type="ECO:0000256" key="26">
    <source>
        <dbReference type="ARBA" id="ARBA00060592"/>
    </source>
</evidence>
<evidence type="ECO:0000256" key="27">
    <source>
        <dbReference type="SAM" id="SignalP"/>
    </source>
</evidence>
<evidence type="ECO:0000256" key="9">
    <source>
        <dbReference type="ARBA" id="ARBA00022645"/>
    </source>
</evidence>
<evidence type="ECO:0000259" key="29">
    <source>
        <dbReference type="Pfam" id="PF00912"/>
    </source>
</evidence>
<keyword evidence="14" id="KW-0378">Hydrolase</keyword>
<keyword evidence="27" id="KW-0732">Signal</keyword>
<comment type="function">
    <text evidence="1">Cell wall formation. Synthesis of cross-linked peptidoglycan from the lipid intermediates. The enzyme has a penicillin-insensitive transglycosylase N-terminal domain (formation of linear glycan strands) and a penicillin-sensitive transpeptidase C-terminal domain (cross-linking of the peptide subunits).</text>
</comment>
<keyword evidence="15" id="KW-0133">Cell shape</keyword>
<comment type="pathway">
    <text evidence="26">Glycan biosynthesis.</text>
</comment>
<evidence type="ECO:0000313" key="30">
    <source>
        <dbReference type="EMBL" id="RKO67137.1"/>
    </source>
</evidence>
<evidence type="ECO:0000256" key="25">
    <source>
        <dbReference type="ARBA" id="ARBA00049902"/>
    </source>
</evidence>
<dbReference type="InterPro" id="IPR001460">
    <property type="entry name" value="PCN-bd_Tpept"/>
</dbReference>
<keyword evidence="21" id="KW-0511">Multifunctional enzyme</keyword>
<keyword evidence="11" id="KW-0328">Glycosyltransferase</keyword>
<dbReference type="GO" id="GO:0008658">
    <property type="term" value="F:penicillin binding"/>
    <property type="evidence" value="ECO:0007669"/>
    <property type="project" value="InterPro"/>
</dbReference>
<accession>A0A494X1R5</accession>
<evidence type="ECO:0000256" key="4">
    <source>
        <dbReference type="ARBA" id="ARBA00007090"/>
    </source>
</evidence>
<evidence type="ECO:0000313" key="31">
    <source>
        <dbReference type="Proteomes" id="UP000271256"/>
    </source>
</evidence>
<comment type="similarity">
    <text evidence="5">In the N-terminal section; belongs to the glycosyltransferase 51 family.</text>
</comment>
<feature type="chain" id="PRO_5019813112" description="Penicillin-binding protein 1A" evidence="27">
    <location>
        <begin position="23"/>
        <end position="668"/>
    </location>
</feature>
<dbReference type="SUPFAM" id="SSF56601">
    <property type="entry name" value="beta-lactamase/transpeptidase-like"/>
    <property type="match status" value="1"/>
</dbReference>
<dbReference type="EC" id="2.4.99.28" evidence="24"/>
<evidence type="ECO:0000256" key="22">
    <source>
        <dbReference type="ARBA" id="ARBA00023316"/>
    </source>
</evidence>
<dbReference type="Proteomes" id="UP000271256">
    <property type="component" value="Unassembled WGS sequence"/>
</dbReference>
<evidence type="ECO:0000256" key="21">
    <source>
        <dbReference type="ARBA" id="ARBA00023268"/>
    </source>
</evidence>
<dbReference type="GO" id="GO:0071555">
    <property type="term" value="P:cell wall organization"/>
    <property type="evidence" value="ECO:0007669"/>
    <property type="project" value="UniProtKB-KW"/>
</dbReference>
<dbReference type="PANTHER" id="PTHR32282">
    <property type="entry name" value="BINDING PROTEIN TRANSPEPTIDASE, PUTATIVE-RELATED"/>
    <property type="match status" value="1"/>
</dbReference>
<evidence type="ECO:0000256" key="12">
    <source>
        <dbReference type="ARBA" id="ARBA00022679"/>
    </source>
</evidence>
<evidence type="ECO:0000256" key="10">
    <source>
        <dbReference type="ARBA" id="ARBA00022670"/>
    </source>
</evidence>
<dbReference type="FunFam" id="1.10.3810.10:FF:000001">
    <property type="entry name" value="Penicillin-binding protein 1A"/>
    <property type="match status" value="1"/>
</dbReference>
<keyword evidence="19" id="KW-0472">Membrane</keyword>
<dbReference type="InterPro" id="IPR012338">
    <property type="entry name" value="Beta-lactam/transpept-like"/>
</dbReference>
<comment type="pathway">
    <text evidence="3">Cell wall biogenesis; peptidoglycan biosynthesis.</text>
</comment>
<dbReference type="Pfam" id="PF00912">
    <property type="entry name" value="Transgly"/>
    <property type="match status" value="1"/>
</dbReference>
<dbReference type="AlphaFoldDB" id="A0A494X1R5"/>
<dbReference type="NCBIfam" id="TIGR02074">
    <property type="entry name" value="PBP_1a_fam"/>
    <property type="match status" value="1"/>
</dbReference>
<evidence type="ECO:0000256" key="11">
    <source>
        <dbReference type="ARBA" id="ARBA00022676"/>
    </source>
</evidence>
<comment type="caution">
    <text evidence="30">The sequence shown here is derived from an EMBL/GenBank/DDBJ whole genome shotgun (WGS) entry which is preliminary data.</text>
</comment>
<keyword evidence="12" id="KW-0808">Transferase</keyword>
<comment type="catalytic activity">
    <reaction evidence="23">
        <text>Preferential cleavage: (Ac)2-L-Lys-D-Ala-|-D-Ala. Also transpeptidation of peptidyl-alanyl moieties that are N-acyl substituents of D-alanine.</text>
        <dbReference type="EC" id="3.4.16.4"/>
    </reaction>
</comment>
<keyword evidence="8" id="KW-1003">Cell membrane</keyword>
<keyword evidence="10" id="KW-0645">Protease</keyword>
<keyword evidence="31" id="KW-1185">Reference proteome</keyword>